<organism evidence="2 3">
    <name type="scientific">Nocardia acididurans</name>
    <dbReference type="NCBI Taxonomy" id="2802282"/>
    <lineage>
        <taxon>Bacteria</taxon>
        <taxon>Bacillati</taxon>
        <taxon>Actinomycetota</taxon>
        <taxon>Actinomycetes</taxon>
        <taxon>Mycobacteriales</taxon>
        <taxon>Nocardiaceae</taxon>
        <taxon>Nocardia</taxon>
    </lineage>
</organism>
<dbReference type="Proteomes" id="UP000602198">
    <property type="component" value="Unassembled WGS sequence"/>
</dbReference>
<evidence type="ECO:0000313" key="2">
    <source>
        <dbReference type="EMBL" id="MBL1079829.1"/>
    </source>
</evidence>
<keyword evidence="1" id="KW-1133">Transmembrane helix</keyword>
<evidence type="ECO:0000256" key="1">
    <source>
        <dbReference type="SAM" id="Phobius"/>
    </source>
</evidence>
<feature type="transmembrane region" description="Helical" evidence="1">
    <location>
        <begin position="21"/>
        <end position="38"/>
    </location>
</feature>
<reference evidence="2 3" key="1">
    <citation type="submission" date="2021-01" db="EMBL/GenBank/DDBJ databases">
        <title>WGS of actinomycetes isolated from Thailand.</title>
        <authorList>
            <person name="Thawai C."/>
        </authorList>
    </citation>
    <scope>NUCLEOTIDE SEQUENCE [LARGE SCALE GENOMIC DNA]</scope>
    <source>
        <strain evidence="2 3">LPG 2</strain>
    </source>
</reference>
<proteinExistence type="predicted"/>
<keyword evidence="3" id="KW-1185">Reference proteome</keyword>
<accession>A0ABS1MGW9</accession>
<feature type="transmembrane region" description="Helical" evidence="1">
    <location>
        <begin position="44"/>
        <end position="65"/>
    </location>
</feature>
<dbReference type="EMBL" id="JAERRJ010000020">
    <property type="protein sequence ID" value="MBL1079829.1"/>
    <property type="molecule type" value="Genomic_DNA"/>
</dbReference>
<keyword evidence="1" id="KW-0472">Membrane</keyword>
<sequence length="89" mass="9289">MNGAPDTRFASRSVPAHLTRGVLGFGSLVGALALSPVVGWFSLLLLPLGVVALRGCPACWVIGLLQTVSLGRLRKSCENGSCQLVSRGR</sequence>
<evidence type="ECO:0008006" key="4">
    <source>
        <dbReference type="Google" id="ProtNLM"/>
    </source>
</evidence>
<evidence type="ECO:0000313" key="3">
    <source>
        <dbReference type="Proteomes" id="UP000602198"/>
    </source>
</evidence>
<keyword evidence="1" id="KW-0812">Transmembrane</keyword>
<gene>
    <name evidence="2" type="ORF">JK358_36045</name>
</gene>
<dbReference type="RefSeq" id="WP_201957647.1">
    <property type="nucleotide sequence ID" value="NZ_JAERRJ010000020.1"/>
</dbReference>
<protein>
    <recommendedName>
        <fullName evidence="4">DUF4395 domain-containing protein</fullName>
    </recommendedName>
</protein>
<comment type="caution">
    <text evidence="2">The sequence shown here is derived from an EMBL/GenBank/DDBJ whole genome shotgun (WGS) entry which is preliminary data.</text>
</comment>
<name>A0ABS1MGW9_9NOCA</name>